<keyword evidence="8" id="KW-1185">Reference proteome</keyword>
<evidence type="ECO:0000256" key="3">
    <source>
        <dbReference type="ARBA" id="ARBA00022827"/>
    </source>
</evidence>
<proteinExistence type="inferred from homology"/>
<feature type="domain" description="FAD-binding" evidence="6">
    <location>
        <begin position="235"/>
        <end position="291"/>
    </location>
</feature>
<evidence type="ECO:0000256" key="4">
    <source>
        <dbReference type="ARBA" id="ARBA00023002"/>
    </source>
</evidence>
<dbReference type="AlphaFoldDB" id="A0A9P6IRN5"/>
<dbReference type="SUPFAM" id="SSF51905">
    <property type="entry name" value="FAD/NAD(P)-binding domain"/>
    <property type="match status" value="1"/>
</dbReference>
<dbReference type="OrthoDB" id="655030at2759"/>
<feature type="region of interest" description="Disordered" evidence="5">
    <location>
        <begin position="198"/>
        <end position="225"/>
    </location>
</feature>
<evidence type="ECO:0000256" key="1">
    <source>
        <dbReference type="ARBA" id="ARBA00007992"/>
    </source>
</evidence>
<dbReference type="Proteomes" id="UP000749646">
    <property type="component" value="Unassembled WGS sequence"/>
</dbReference>
<protein>
    <recommendedName>
        <fullName evidence="6">FAD-binding domain-containing protein</fullName>
    </recommendedName>
</protein>
<reference evidence="7" key="1">
    <citation type="journal article" date="2020" name="Fungal Divers.">
        <title>Resolving the Mortierellaceae phylogeny through synthesis of multi-gene phylogenetics and phylogenomics.</title>
        <authorList>
            <person name="Vandepol N."/>
            <person name="Liber J."/>
            <person name="Desiro A."/>
            <person name="Na H."/>
            <person name="Kennedy M."/>
            <person name="Barry K."/>
            <person name="Grigoriev I.V."/>
            <person name="Miller A.N."/>
            <person name="O'Donnell K."/>
            <person name="Stajich J.E."/>
            <person name="Bonito G."/>
        </authorList>
    </citation>
    <scope>NUCLEOTIDE SEQUENCE</scope>
    <source>
        <strain evidence="7">MES-2147</strain>
    </source>
</reference>
<dbReference type="InterPro" id="IPR036188">
    <property type="entry name" value="FAD/NAD-bd_sf"/>
</dbReference>
<evidence type="ECO:0000256" key="5">
    <source>
        <dbReference type="SAM" id="MobiDB-lite"/>
    </source>
</evidence>
<dbReference type="PANTHER" id="PTHR47356">
    <property type="entry name" value="FAD-DEPENDENT MONOOXYGENASE ASQG-RELATED"/>
    <property type="match status" value="1"/>
</dbReference>
<keyword evidence="3" id="KW-0274">FAD</keyword>
<comment type="similarity">
    <text evidence="1">Belongs to the paxM FAD-dependent monooxygenase family.</text>
</comment>
<accession>A0A9P6IRN5</accession>
<evidence type="ECO:0000256" key="2">
    <source>
        <dbReference type="ARBA" id="ARBA00022630"/>
    </source>
</evidence>
<dbReference type="PANTHER" id="PTHR47356:SF2">
    <property type="entry name" value="FAD-BINDING DOMAIN-CONTAINING PROTEIN-RELATED"/>
    <property type="match status" value="1"/>
</dbReference>
<name>A0A9P6IRN5_9FUNG</name>
<organism evidence="7 8">
    <name type="scientific">Modicella reniformis</name>
    <dbReference type="NCBI Taxonomy" id="1440133"/>
    <lineage>
        <taxon>Eukaryota</taxon>
        <taxon>Fungi</taxon>
        <taxon>Fungi incertae sedis</taxon>
        <taxon>Mucoromycota</taxon>
        <taxon>Mortierellomycotina</taxon>
        <taxon>Mortierellomycetes</taxon>
        <taxon>Mortierellales</taxon>
        <taxon>Mortierellaceae</taxon>
        <taxon>Modicella</taxon>
    </lineage>
</organism>
<dbReference type="Gene3D" id="3.50.50.60">
    <property type="entry name" value="FAD/NAD(P)-binding domain"/>
    <property type="match status" value="1"/>
</dbReference>
<dbReference type="GO" id="GO:0004497">
    <property type="term" value="F:monooxygenase activity"/>
    <property type="evidence" value="ECO:0007669"/>
    <property type="project" value="InterPro"/>
</dbReference>
<evidence type="ECO:0000313" key="7">
    <source>
        <dbReference type="EMBL" id="KAF9945337.1"/>
    </source>
</evidence>
<keyword evidence="4" id="KW-0560">Oxidoreductase</keyword>
<evidence type="ECO:0000259" key="6">
    <source>
        <dbReference type="Pfam" id="PF01494"/>
    </source>
</evidence>
<dbReference type="InterPro" id="IPR002938">
    <property type="entry name" value="FAD-bd"/>
</dbReference>
<keyword evidence="2" id="KW-0285">Flavoprotein</keyword>
<dbReference type="Pfam" id="PF01494">
    <property type="entry name" value="FAD_binding_3"/>
    <property type="match status" value="1"/>
</dbReference>
<feature type="compositionally biased region" description="Basic and acidic residues" evidence="5">
    <location>
        <begin position="198"/>
        <end position="207"/>
    </location>
</feature>
<comment type="caution">
    <text evidence="7">The sequence shown here is derived from an EMBL/GenBank/DDBJ whole genome shotgun (WGS) entry which is preliminary data.</text>
</comment>
<dbReference type="GO" id="GO:0071949">
    <property type="term" value="F:FAD binding"/>
    <property type="evidence" value="ECO:0007669"/>
    <property type="project" value="InterPro"/>
</dbReference>
<evidence type="ECO:0000313" key="8">
    <source>
        <dbReference type="Proteomes" id="UP000749646"/>
    </source>
</evidence>
<sequence length="334" mass="37710">MYHEDLRPMGTIDVSTLASAGYDAHLLHRPDLYKVLLSRIPAENISLNKKVVEIEQDEQGVTIHTSDGKAYRGDILVGADGSYSAVRERLFEQLDKENKLPITDKTGLTAGNICIAGTTRSLDPVKFPIVESDHTRFMNFVGKGKAHSWMVFTLPNNRMAYIIQEQLDSNAAKDITQLRKERLSPEAKEKFLKDVRDFHIKPDDNERNTPQGNNNNNNQPTLGDLLDATEPGLVATILLEEKMFETWYHGRTVLIGDAVHKMHLASGQGCVNAMQDAVVLTNCLYEIYAGKEPLTFERITEAFKDYREQRYSHAKIQIEIANLRSRILGGQVWL</sequence>
<dbReference type="InterPro" id="IPR050562">
    <property type="entry name" value="FAD_mOase_fung"/>
</dbReference>
<dbReference type="EMBL" id="JAAAHW010008036">
    <property type="protein sequence ID" value="KAF9945337.1"/>
    <property type="molecule type" value="Genomic_DNA"/>
</dbReference>
<gene>
    <name evidence="7" type="ORF">BGZ65_010864</name>
</gene>